<evidence type="ECO:0000256" key="1">
    <source>
        <dbReference type="ARBA" id="ARBA00001947"/>
    </source>
</evidence>
<feature type="transmembrane region" description="Helical" evidence="11">
    <location>
        <begin position="517"/>
        <end position="535"/>
    </location>
</feature>
<evidence type="ECO:0000313" key="13">
    <source>
        <dbReference type="EMBL" id="AKF05356.1"/>
    </source>
</evidence>
<dbReference type="Pfam" id="PF02163">
    <property type="entry name" value="Peptidase_M50"/>
    <property type="match status" value="1"/>
</dbReference>
<comment type="similarity">
    <text evidence="3">Belongs to the peptidase M50B family.</text>
</comment>
<evidence type="ECO:0000256" key="8">
    <source>
        <dbReference type="ARBA" id="ARBA00022989"/>
    </source>
</evidence>
<evidence type="ECO:0000256" key="2">
    <source>
        <dbReference type="ARBA" id="ARBA00004141"/>
    </source>
</evidence>
<dbReference type="InterPro" id="IPR036034">
    <property type="entry name" value="PDZ_sf"/>
</dbReference>
<accession>A0A0F6W1V4</accession>
<evidence type="ECO:0000256" key="4">
    <source>
        <dbReference type="ARBA" id="ARBA00022670"/>
    </source>
</evidence>
<evidence type="ECO:0000313" key="14">
    <source>
        <dbReference type="Proteomes" id="UP000034883"/>
    </source>
</evidence>
<dbReference type="Gene3D" id="2.30.42.10">
    <property type="match status" value="3"/>
</dbReference>
<evidence type="ECO:0000256" key="5">
    <source>
        <dbReference type="ARBA" id="ARBA00022692"/>
    </source>
</evidence>
<protein>
    <submittedName>
        <fullName evidence="13">Membrane-associated zinc metalloprotease</fullName>
    </submittedName>
</protein>
<keyword evidence="8 11" id="KW-1133">Transmembrane helix</keyword>
<evidence type="ECO:0000256" key="3">
    <source>
        <dbReference type="ARBA" id="ARBA00007931"/>
    </source>
</evidence>
<dbReference type="PROSITE" id="PS50106">
    <property type="entry name" value="PDZ"/>
    <property type="match status" value="1"/>
</dbReference>
<dbReference type="RefSeq" id="WP_053232606.1">
    <property type="nucleotide sequence ID" value="NZ_CP011125.1"/>
</dbReference>
<evidence type="ECO:0000259" key="12">
    <source>
        <dbReference type="PROSITE" id="PS50106"/>
    </source>
</evidence>
<comment type="subcellular location">
    <subcellularLocation>
        <location evidence="2">Membrane</location>
        <topology evidence="2">Multi-pass membrane protein</topology>
    </subcellularLocation>
</comment>
<evidence type="ECO:0000256" key="9">
    <source>
        <dbReference type="ARBA" id="ARBA00023049"/>
    </source>
</evidence>
<dbReference type="Pfam" id="PF17820">
    <property type="entry name" value="PDZ_6"/>
    <property type="match status" value="1"/>
</dbReference>
<keyword evidence="14" id="KW-1185">Reference proteome</keyword>
<dbReference type="PANTHER" id="PTHR42837:SF2">
    <property type="entry name" value="MEMBRANE METALLOPROTEASE ARASP2, CHLOROPLASTIC-RELATED"/>
    <property type="match status" value="1"/>
</dbReference>
<organism evidence="13 14">
    <name type="scientific">Sandaracinus amylolyticus</name>
    <dbReference type="NCBI Taxonomy" id="927083"/>
    <lineage>
        <taxon>Bacteria</taxon>
        <taxon>Pseudomonadati</taxon>
        <taxon>Myxococcota</taxon>
        <taxon>Polyangia</taxon>
        <taxon>Polyangiales</taxon>
        <taxon>Sandaracinaceae</taxon>
        <taxon>Sandaracinus</taxon>
    </lineage>
</organism>
<dbReference type="CDD" id="cd06163">
    <property type="entry name" value="S2P-M50_PDZ_RseP-like"/>
    <property type="match status" value="2"/>
</dbReference>
<proteinExistence type="inferred from homology"/>
<dbReference type="InterPro" id="IPR008915">
    <property type="entry name" value="Peptidase_M50"/>
</dbReference>
<dbReference type="SMART" id="SM00228">
    <property type="entry name" value="PDZ"/>
    <property type="match status" value="3"/>
</dbReference>
<feature type="transmembrane region" description="Helical" evidence="11">
    <location>
        <begin position="93"/>
        <end position="117"/>
    </location>
</feature>
<feature type="domain" description="PDZ" evidence="12">
    <location>
        <begin position="290"/>
        <end position="344"/>
    </location>
</feature>
<evidence type="ECO:0000256" key="7">
    <source>
        <dbReference type="ARBA" id="ARBA00022833"/>
    </source>
</evidence>
<evidence type="ECO:0000256" key="6">
    <source>
        <dbReference type="ARBA" id="ARBA00022801"/>
    </source>
</evidence>
<keyword evidence="6" id="KW-0378">Hydrolase</keyword>
<dbReference type="PANTHER" id="PTHR42837">
    <property type="entry name" value="REGULATOR OF SIGMA-E PROTEASE RSEP"/>
    <property type="match status" value="1"/>
</dbReference>
<keyword evidence="10 11" id="KW-0472">Membrane</keyword>
<dbReference type="InterPro" id="IPR041489">
    <property type="entry name" value="PDZ_6"/>
</dbReference>
<evidence type="ECO:0000256" key="10">
    <source>
        <dbReference type="ARBA" id="ARBA00023136"/>
    </source>
</evidence>
<dbReference type="KEGG" id="samy:DB32_002505"/>
<reference evidence="13 14" key="1">
    <citation type="submission" date="2015-03" db="EMBL/GenBank/DDBJ databases">
        <title>Genome assembly of Sandaracinus amylolyticus DSM 53668.</title>
        <authorList>
            <person name="Sharma G."/>
            <person name="Subramanian S."/>
        </authorList>
    </citation>
    <scope>NUCLEOTIDE SEQUENCE [LARGE SCALE GENOMIC DNA]</scope>
    <source>
        <strain evidence="13 14">DSM 53668</strain>
    </source>
</reference>
<sequence length="553" mass="60453">MAIVYFVVLVGVLIFVHELGHFAWAKFFGVKVLKFSLGFGPRIAGIQRGDTEYVIAAFPLGGYVRMLGETPNDTVAPEDAGRSFAEQPLWKRFVIVLAGPAMNLAFPVLLYFVVAYVGPNEHIPATIGTVFPDRPAAEHLLPGDRIVAIDGDEISTWIELNAIVTPSAGRPLVFTIERDGQQIERSITPTWSEEERPLDLRARVGRIGVSYSHPLAVIGITSPSQPAAAAGLRTFDRVVAAGGRPIERWIDLQAVLERNRGSMLPITYLRPQRLTDALSGLADLDLYEPHVATLTPEGGSGSGIDRAGLESSDLYVARVVAGSAEHRAGLLPGDRLISIDGQPILLWPQFLENVRAHAGEERTLVWKRNDQEIARRIQLTCERTVEGGVISYRYGFEHFAPTTTDPLVPHPAPFGYALRESLSATWMMIELTGVSLVRLFQGRVSPTEVGGPLEIARQAQIAARGGSLSFLQLMAFISINLGLLNLLPIPVLDGGHLFFFAVEGISRRPVSRRLRELASLTGLAMLVIVMVLVFTNDVARQWPDIVAAFEALE</sequence>
<dbReference type="EMBL" id="CP011125">
    <property type="protein sequence ID" value="AKF05356.1"/>
    <property type="molecule type" value="Genomic_DNA"/>
</dbReference>
<comment type="cofactor">
    <cofactor evidence="1">
        <name>Zn(2+)</name>
        <dbReference type="ChEBI" id="CHEBI:29105"/>
    </cofactor>
</comment>
<keyword evidence="7" id="KW-0862">Zinc</keyword>
<dbReference type="CDD" id="cd23081">
    <property type="entry name" value="cpPDZ_EcRseP-like"/>
    <property type="match status" value="1"/>
</dbReference>
<keyword evidence="4 13" id="KW-0645">Protease</keyword>
<dbReference type="Proteomes" id="UP000034883">
    <property type="component" value="Chromosome"/>
</dbReference>
<keyword evidence="5 11" id="KW-0812">Transmembrane</keyword>
<dbReference type="InterPro" id="IPR001478">
    <property type="entry name" value="PDZ"/>
</dbReference>
<dbReference type="AlphaFoldDB" id="A0A0F6W1V4"/>
<dbReference type="GO" id="GO:0006508">
    <property type="term" value="P:proteolysis"/>
    <property type="evidence" value="ECO:0007669"/>
    <property type="project" value="UniProtKB-KW"/>
</dbReference>
<dbReference type="InterPro" id="IPR004387">
    <property type="entry name" value="Pept_M50_Zn"/>
</dbReference>
<dbReference type="GO" id="GO:0004222">
    <property type="term" value="F:metalloendopeptidase activity"/>
    <property type="evidence" value="ECO:0007669"/>
    <property type="project" value="InterPro"/>
</dbReference>
<feature type="transmembrane region" description="Helical" evidence="11">
    <location>
        <begin position="6"/>
        <end position="25"/>
    </location>
</feature>
<dbReference type="SUPFAM" id="SSF50156">
    <property type="entry name" value="PDZ domain-like"/>
    <property type="match status" value="3"/>
</dbReference>
<dbReference type="STRING" id="927083.DB32_002505"/>
<dbReference type="GO" id="GO:0016020">
    <property type="term" value="C:membrane"/>
    <property type="evidence" value="ECO:0007669"/>
    <property type="project" value="UniProtKB-SubCell"/>
</dbReference>
<feature type="transmembrane region" description="Helical" evidence="11">
    <location>
        <begin position="461"/>
        <end position="481"/>
    </location>
</feature>
<evidence type="ECO:0000256" key="11">
    <source>
        <dbReference type="SAM" id="Phobius"/>
    </source>
</evidence>
<name>A0A0F6W1V4_9BACT</name>
<keyword evidence="9 13" id="KW-0482">Metalloprotease</keyword>
<gene>
    <name evidence="13" type="ORF">DB32_002505</name>
</gene>
<dbReference type="NCBIfam" id="TIGR00054">
    <property type="entry name" value="RIP metalloprotease RseP"/>
    <property type="match status" value="1"/>
</dbReference>